<gene>
    <name evidence="2" type="ORF">CTheo_7558</name>
</gene>
<name>A0A5N5QC43_9AGAM</name>
<evidence type="ECO:0000256" key="1">
    <source>
        <dbReference type="SAM" id="MobiDB-lite"/>
    </source>
</evidence>
<sequence length="70" mass="7563">MSTRSRPCGAQDSKLHPSVSPQLARAFDGFFGPPARELNKGGSGPERRSVVFDQTDSHGSLPVYSVLGRY</sequence>
<evidence type="ECO:0000313" key="3">
    <source>
        <dbReference type="Proteomes" id="UP000383932"/>
    </source>
</evidence>
<protein>
    <submittedName>
        <fullName evidence="2">Uncharacterized protein</fullName>
    </submittedName>
</protein>
<comment type="caution">
    <text evidence="2">The sequence shown here is derived from an EMBL/GenBank/DDBJ whole genome shotgun (WGS) entry which is preliminary data.</text>
</comment>
<dbReference type="OrthoDB" id="3148636at2759"/>
<evidence type="ECO:0000313" key="2">
    <source>
        <dbReference type="EMBL" id="KAB5589008.1"/>
    </source>
</evidence>
<accession>A0A5N5QC43</accession>
<dbReference type="Proteomes" id="UP000383932">
    <property type="component" value="Unassembled WGS sequence"/>
</dbReference>
<dbReference type="EMBL" id="SSOP01000332">
    <property type="protein sequence ID" value="KAB5589008.1"/>
    <property type="molecule type" value="Genomic_DNA"/>
</dbReference>
<keyword evidence="3" id="KW-1185">Reference proteome</keyword>
<reference evidence="2 3" key="1">
    <citation type="journal article" date="2019" name="Fungal Biol. Biotechnol.">
        <title>Draft genome sequence of fastidious pathogen Ceratobasidium theobromae, which causes vascular-streak dieback in Theobroma cacao.</title>
        <authorList>
            <person name="Ali S.S."/>
            <person name="Asman A."/>
            <person name="Shao J."/>
            <person name="Firmansyah A.P."/>
            <person name="Susilo A.W."/>
            <person name="Rosmana A."/>
            <person name="McMahon P."/>
            <person name="Junaid M."/>
            <person name="Guest D."/>
            <person name="Kheng T.Y."/>
            <person name="Meinhardt L.W."/>
            <person name="Bailey B.A."/>
        </authorList>
    </citation>
    <scope>NUCLEOTIDE SEQUENCE [LARGE SCALE GENOMIC DNA]</scope>
    <source>
        <strain evidence="2 3">CT2</strain>
    </source>
</reference>
<dbReference type="AlphaFoldDB" id="A0A5N5QC43"/>
<feature type="region of interest" description="Disordered" evidence="1">
    <location>
        <begin position="30"/>
        <end position="54"/>
    </location>
</feature>
<proteinExistence type="predicted"/>
<organism evidence="2 3">
    <name type="scientific">Ceratobasidium theobromae</name>
    <dbReference type="NCBI Taxonomy" id="1582974"/>
    <lineage>
        <taxon>Eukaryota</taxon>
        <taxon>Fungi</taxon>
        <taxon>Dikarya</taxon>
        <taxon>Basidiomycota</taxon>
        <taxon>Agaricomycotina</taxon>
        <taxon>Agaricomycetes</taxon>
        <taxon>Cantharellales</taxon>
        <taxon>Ceratobasidiaceae</taxon>
        <taxon>Ceratobasidium</taxon>
    </lineage>
</organism>